<dbReference type="Pfam" id="PF04138">
    <property type="entry name" value="GtrA_DPMS_TM"/>
    <property type="match status" value="1"/>
</dbReference>
<evidence type="ECO:0000256" key="1">
    <source>
        <dbReference type="ARBA" id="ARBA00004141"/>
    </source>
</evidence>
<dbReference type="RefSeq" id="WP_354194025.1">
    <property type="nucleotide sequence ID" value="NZ_JBEPML010000005.1"/>
</dbReference>
<dbReference type="NCBIfam" id="NF037976">
    <property type="entry name" value="gtrA_1"/>
    <property type="match status" value="1"/>
</dbReference>
<dbReference type="Proteomes" id="UP001549076">
    <property type="component" value="Unassembled WGS sequence"/>
</dbReference>
<sequence>MLQLVIRYSLFAAIATIVNLATQRLVLAASGTAGGMSFALAILAGTATGLLTKYILDKRWIFFDTSTGLATHGRKFGLYTVMGIVTTMVFWGTETAFWLAWGTDVAREAGAVIGLTVGYVIKYNLDRRFVFTLRKAEA</sequence>
<feature type="transmembrane region" description="Helical" evidence="5">
    <location>
        <begin position="105"/>
        <end position="125"/>
    </location>
</feature>
<keyword evidence="2 5" id="KW-0812">Transmembrane</keyword>
<evidence type="ECO:0000259" key="6">
    <source>
        <dbReference type="Pfam" id="PF04138"/>
    </source>
</evidence>
<name>A0ABV2MY24_9HYPH</name>
<keyword evidence="4 5" id="KW-0472">Membrane</keyword>
<comment type="subcellular location">
    <subcellularLocation>
        <location evidence="1">Membrane</location>
        <topology evidence="1">Multi-pass membrane protein</topology>
    </subcellularLocation>
</comment>
<organism evidence="7 8">
    <name type="scientific">Aquamicrobium terrae</name>
    <dbReference type="NCBI Taxonomy" id="1324945"/>
    <lineage>
        <taxon>Bacteria</taxon>
        <taxon>Pseudomonadati</taxon>
        <taxon>Pseudomonadota</taxon>
        <taxon>Alphaproteobacteria</taxon>
        <taxon>Hyphomicrobiales</taxon>
        <taxon>Phyllobacteriaceae</taxon>
        <taxon>Aquamicrobium</taxon>
    </lineage>
</organism>
<comment type="caution">
    <text evidence="7">The sequence shown here is derived from an EMBL/GenBank/DDBJ whole genome shotgun (WGS) entry which is preliminary data.</text>
</comment>
<dbReference type="InterPro" id="IPR007267">
    <property type="entry name" value="GtrA_DPMS_TM"/>
</dbReference>
<accession>A0ABV2MY24</accession>
<protein>
    <submittedName>
        <fullName evidence="7">Flippase GtrA</fullName>
    </submittedName>
</protein>
<evidence type="ECO:0000313" key="7">
    <source>
        <dbReference type="EMBL" id="MET3791702.1"/>
    </source>
</evidence>
<feature type="transmembrane region" description="Helical" evidence="5">
    <location>
        <begin position="76"/>
        <end position="93"/>
    </location>
</feature>
<keyword evidence="8" id="KW-1185">Reference proteome</keyword>
<evidence type="ECO:0000256" key="4">
    <source>
        <dbReference type="ARBA" id="ARBA00023136"/>
    </source>
</evidence>
<evidence type="ECO:0000256" key="5">
    <source>
        <dbReference type="SAM" id="Phobius"/>
    </source>
</evidence>
<proteinExistence type="predicted"/>
<reference evidence="7 8" key="1">
    <citation type="submission" date="2024-06" db="EMBL/GenBank/DDBJ databases">
        <title>Genomic Encyclopedia of Type Strains, Phase IV (KMG-IV): sequencing the most valuable type-strain genomes for metagenomic binning, comparative biology and taxonomic classification.</title>
        <authorList>
            <person name="Goeker M."/>
        </authorList>
    </citation>
    <scope>NUCLEOTIDE SEQUENCE [LARGE SCALE GENOMIC DNA]</scope>
    <source>
        <strain evidence="7 8">DSM 27865</strain>
    </source>
</reference>
<evidence type="ECO:0000256" key="3">
    <source>
        <dbReference type="ARBA" id="ARBA00022989"/>
    </source>
</evidence>
<dbReference type="EMBL" id="JBEPML010000005">
    <property type="protein sequence ID" value="MET3791702.1"/>
    <property type="molecule type" value="Genomic_DNA"/>
</dbReference>
<feature type="domain" description="GtrA/DPMS transmembrane" evidence="6">
    <location>
        <begin position="7"/>
        <end position="131"/>
    </location>
</feature>
<evidence type="ECO:0000313" key="8">
    <source>
        <dbReference type="Proteomes" id="UP001549076"/>
    </source>
</evidence>
<keyword evidence="3 5" id="KW-1133">Transmembrane helix</keyword>
<feature type="transmembrane region" description="Helical" evidence="5">
    <location>
        <begin position="38"/>
        <end position="56"/>
    </location>
</feature>
<gene>
    <name evidence="7" type="ORF">ABID37_001910</name>
</gene>
<evidence type="ECO:0000256" key="2">
    <source>
        <dbReference type="ARBA" id="ARBA00022692"/>
    </source>
</evidence>